<feature type="transmembrane region" description="Helical" evidence="3">
    <location>
        <begin position="493"/>
        <end position="511"/>
    </location>
</feature>
<feature type="coiled-coil region" evidence="1">
    <location>
        <begin position="144"/>
        <end position="178"/>
    </location>
</feature>
<feature type="region of interest" description="Disordered" evidence="2">
    <location>
        <begin position="350"/>
        <end position="385"/>
    </location>
</feature>
<feature type="region of interest" description="Disordered" evidence="2">
    <location>
        <begin position="82"/>
        <end position="131"/>
    </location>
</feature>
<protein>
    <submittedName>
        <fullName evidence="4">Uncharacterized protein</fullName>
    </submittedName>
</protein>
<gene>
    <name evidence="4" type="ORF">A0J61_00291</name>
</gene>
<evidence type="ECO:0000256" key="1">
    <source>
        <dbReference type="SAM" id="Coils"/>
    </source>
</evidence>
<evidence type="ECO:0000256" key="2">
    <source>
        <dbReference type="SAM" id="MobiDB-lite"/>
    </source>
</evidence>
<dbReference type="InParanoid" id="A0A1C7NRB2"/>
<feature type="compositionally biased region" description="Polar residues" evidence="2">
    <location>
        <begin position="251"/>
        <end position="264"/>
    </location>
</feature>
<keyword evidence="5" id="KW-1185">Reference proteome</keyword>
<dbReference type="EMBL" id="LUGH01000006">
    <property type="protein sequence ID" value="OBZ91651.1"/>
    <property type="molecule type" value="Genomic_DNA"/>
</dbReference>
<evidence type="ECO:0000313" key="5">
    <source>
        <dbReference type="Proteomes" id="UP000093000"/>
    </source>
</evidence>
<accession>A0A1C7NRB2</accession>
<comment type="caution">
    <text evidence="4">The sequence shown here is derived from an EMBL/GenBank/DDBJ whole genome shotgun (WGS) entry which is preliminary data.</text>
</comment>
<feature type="compositionally biased region" description="Basic residues" evidence="2">
    <location>
        <begin position="26"/>
        <end position="35"/>
    </location>
</feature>
<evidence type="ECO:0000313" key="4">
    <source>
        <dbReference type="EMBL" id="OBZ91651.1"/>
    </source>
</evidence>
<evidence type="ECO:0000256" key="3">
    <source>
        <dbReference type="SAM" id="Phobius"/>
    </source>
</evidence>
<feature type="transmembrane region" description="Helical" evidence="3">
    <location>
        <begin position="532"/>
        <end position="550"/>
    </location>
</feature>
<keyword evidence="3" id="KW-0812">Transmembrane</keyword>
<organism evidence="4 5">
    <name type="scientific">Choanephora cucurbitarum</name>
    <dbReference type="NCBI Taxonomy" id="101091"/>
    <lineage>
        <taxon>Eukaryota</taxon>
        <taxon>Fungi</taxon>
        <taxon>Fungi incertae sedis</taxon>
        <taxon>Mucoromycota</taxon>
        <taxon>Mucoromycotina</taxon>
        <taxon>Mucoromycetes</taxon>
        <taxon>Mucorales</taxon>
        <taxon>Mucorineae</taxon>
        <taxon>Choanephoraceae</taxon>
        <taxon>Choanephoroideae</taxon>
        <taxon>Choanephora</taxon>
    </lineage>
</organism>
<dbReference type="OrthoDB" id="2236827at2759"/>
<dbReference type="Proteomes" id="UP000093000">
    <property type="component" value="Unassembled WGS sequence"/>
</dbReference>
<feature type="region of interest" description="Disordered" evidence="2">
    <location>
        <begin position="251"/>
        <end position="274"/>
    </location>
</feature>
<feature type="compositionally biased region" description="Basic and acidic residues" evidence="2">
    <location>
        <begin position="112"/>
        <end position="131"/>
    </location>
</feature>
<keyword evidence="3" id="KW-1133">Transmembrane helix</keyword>
<sequence length="572" mass="64089">MTQSNEETLIKPSPRVLGGTIESVRRTKQTSRKQHDKGIIESKTRASVILGDQIKEVKKSLITGKAAISMMMDRKLQKTLQDIGTKKHHTREPQKSGSNPISKLPKPTQEQNVKKMKDKKSDTEEAEMRESGIEAKVQLEEIETEEAKEKAEALEIGIEEIKIEKAEEESRFEEEAKMKEDVVIESEKEEVEPDEVILDDSESIITFVSAVDTQSLKAFPFDSNQEENDEEKELDLAIAELDQYDQINLSSASSTQPNKAQNLPSLAKDINPLPSHPGFTSETWNAIFHPLSTFKHKKGELAYYPWNSTNLPAAAVQVAQRVNCPLAYGSVIPNIANTAVENATLPQVMPTPHLGASPKLVKDREPVETESIIQQDSVPSNDSVQLNENKAEDGRYFSMLQEIRGGNRYSTASMESQSTFKPTKKFEGATKWRVNPPKPDAAKINEFLKSLNLRAIGIPDKIEKSLYNKGEQQTIDPELLAIEEARVYTIKRVFWLGFICPFLWVFGSFYLRMSSQTHIDPNVLLWQKRCRFALVYVSLALAGIILFVSINATGAAAVRQTQTDTIRTVISG</sequence>
<proteinExistence type="predicted"/>
<keyword evidence="3" id="KW-0472">Membrane</keyword>
<dbReference type="AlphaFoldDB" id="A0A1C7NRB2"/>
<reference evidence="4 5" key="1">
    <citation type="submission" date="2016-03" db="EMBL/GenBank/DDBJ databases">
        <title>Choanephora cucurbitarum.</title>
        <authorList>
            <person name="Min B."/>
            <person name="Park H."/>
            <person name="Park J.-H."/>
            <person name="Shin H.-D."/>
            <person name="Choi I.-G."/>
        </authorList>
    </citation>
    <scope>NUCLEOTIDE SEQUENCE [LARGE SCALE GENOMIC DNA]</scope>
    <source>
        <strain evidence="4 5">KUS-F28377</strain>
    </source>
</reference>
<feature type="compositionally biased region" description="Polar residues" evidence="2">
    <location>
        <begin position="371"/>
        <end position="385"/>
    </location>
</feature>
<feature type="region of interest" description="Disordered" evidence="2">
    <location>
        <begin position="1"/>
        <end position="44"/>
    </location>
</feature>
<keyword evidence="1" id="KW-0175">Coiled coil</keyword>
<name>A0A1C7NRB2_9FUNG</name>